<dbReference type="InterPro" id="IPR036388">
    <property type="entry name" value="WH-like_DNA-bd_sf"/>
</dbReference>
<evidence type="ECO:0000259" key="5">
    <source>
        <dbReference type="PROSITE" id="PS51464"/>
    </source>
</evidence>
<keyword evidence="2" id="KW-0238">DNA-binding</keyword>
<accession>A0A412AYR4</accession>
<dbReference type="PANTHER" id="PTHR30514:SF1">
    <property type="entry name" value="HTH-TYPE TRANSCRIPTIONAL REGULATOR HEXR-RELATED"/>
    <property type="match status" value="1"/>
</dbReference>
<dbReference type="InterPro" id="IPR001347">
    <property type="entry name" value="SIS_dom"/>
</dbReference>
<dbReference type="GO" id="GO:0003700">
    <property type="term" value="F:DNA-binding transcription factor activity"/>
    <property type="evidence" value="ECO:0007669"/>
    <property type="project" value="InterPro"/>
</dbReference>
<name>A0A412AYR4_9FIRM</name>
<dbReference type="PROSITE" id="PS51464">
    <property type="entry name" value="SIS"/>
    <property type="match status" value="1"/>
</dbReference>
<dbReference type="InterPro" id="IPR035472">
    <property type="entry name" value="RpiR-like_SIS"/>
</dbReference>
<keyword evidence="3" id="KW-0804">Transcription</keyword>
<dbReference type="Gene3D" id="3.40.50.10490">
    <property type="entry name" value="Glucose-6-phosphate isomerase like protein, domain 1"/>
    <property type="match status" value="1"/>
</dbReference>
<dbReference type="AlphaFoldDB" id="A0A412AYR4"/>
<keyword evidence="1" id="KW-0805">Transcription regulation</keyword>
<dbReference type="Pfam" id="PF01380">
    <property type="entry name" value="SIS"/>
    <property type="match status" value="1"/>
</dbReference>
<dbReference type="EMBL" id="QRTC01000012">
    <property type="protein sequence ID" value="RGQ42410.1"/>
    <property type="molecule type" value="Genomic_DNA"/>
</dbReference>
<dbReference type="InterPro" id="IPR046348">
    <property type="entry name" value="SIS_dom_sf"/>
</dbReference>
<dbReference type="CDD" id="cd05013">
    <property type="entry name" value="SIS_RpiR"/>
    <property type="match status" value="1"/>
</dbReference>
<evidence type="ECO:0000259" key="4">
    <source>
        <dbReference type="PROSITE" id="PS51071"/>
    </source>
</evidence>
<comment type="caution">
    <text evidence="6">The sequence shown here is derived from an EMBL/GenBank/DDBJ whole genome shotgun (WGS) entry which is preliminary data.</text>
</comment>
<dbReference type="GO" id="GO:0003677">
    <property type="term" value="F:DNA binding"/>
    <property type="evidence" value="ECO:0007669"/>
    <property type="project" value="UniProtKB-KW"/>
</dbReference>
<evidence type="ECO:0000256" key="2">
    <source>
        <dbReference type="ARBA" id="ARBA00023125"/>
    </source>
</evidence>
<organism evidence="6 7">
    <name type="scientific">[Clostridium] leptum</name>
    <dbReference type="NCBI Taxonomy" id="1535"/>
    <lineage>
        <taxon>Bacteria</taxon>
        <taxon>Bacillati</taxon>
        <taxon>Bacillota</taxon>
        <taxon>Clostridia</taxon>
        <taxon>Eubacteriales</taxon>
        <taxon>Oscillospiraceae</taxon>
        <taxon>Oscillospiraceae incertae sedis</taxon>
    </lineage>
</organism>
<reference evidence="6 7" key="1">
    <citation type="submission" date="2018-08" db="EMBL/GenBank/DDBJ databases">
        <title>A genome reference for cultivated species of the human gut microbiota.</title>
        <authorList>
            <person name="Zou Y."/>
            <person name="Xue W."/>
            <person name="Luo G."/>
        </authorList>
    </citation>
    <scope>NUCLEOTIDE SEQUENCE [LARGE SCALE GENOMIC DNA]</scope>
    <source>
        <strain evidence="6 7">AF28-26</strain>
    </source>
</reference>
<evidence type="ECO:0000313" key="7">
    <source>
        <dbReference type="Proteomes" id="UP000284751"/>
    </source>
</evidence>
<evidence type="ECO:0000256" key="3">
    <source>
        <dbReference type="ARBA" id="ARBA00023163"/>
    </source>
</evidence>
<protein>
    <submittedName>
        <fullName evidence="6">MurR/RpiR family transcriptional regulator</fullName>
    </submittedName>
</protein>
<dbReference type="GO" id="GO:0097367">
    <property type="term" value="F:carbohydrate derivative binding"/>
    <property type="evidence" value="ECO:0007669"/>
    <property type="project" value="InterPro"/>
</dbReference>
<dbReference type="InterPro" id="IPR000281">
    <property type="entry name" value="HTH_RpiR"/>
</dbReference>
<dbReference type="SUPFAM" id="SSF46689">
    <property type="entry name" value="Homeodomain-like"/>
    <property type="match status" value="1"/>
</dbReference>
<feature type="domain" description="SIS" evidence="5">
    <location>
        <begin position="125"/>
        <end position="282"/>
    </location>
</feature>
<sequence>MDFSEGKTVVEMIREKYNQIFMAERKVADFVLENPERAVNANVSELANLSGVSDATVIRFCKRIGFQGHYQFRITLSRDLGRIMGGYSRKENEKDDQTAAGLFQSYARKISAIGKHITDETMKECVNLLKSAGYVHVVATGNTTHLARYMGFRLGRLGIRCTYNDLPEYFFNHINLAEPEDVVFAISESGSSKQVVQALELAKEKGLKTIAVTGYEYSPMTKLADCLLLSVFEEQNFDYYKTYSHLKEIAVLDAVLEFLSREESISQTVANQAEMILSETKI</sequence>
<evidence type="ECO:0000256" key="1">
    <source>
        <dbReference type="ARBA" id="ARBA00023015"/>
    </source>
</evidence>
<gene>
    <name evidence="6" type="ORF">DWY99_04820</name>
</gene>
<dbReference type="Gene3D" id="1.10.10.10">
    <property type="entry name" value="Winged helix-like DNA-binding domain superfamily/Winged helix DNA-binding domain"/>
    <property type="match status" value="1"/>
</dbReference>
<dbReference type="Pfam" id="PF01418">
    <property type="entry name" value="HTH_6"/>
    <property type="match status" value="1"/>
</dbReference>
<dbReference type="PROSITE" id="PS51071">
    <property type="entry name" value="HTH_RPIR"/>
    <property type="match status" value="1"/>
</dbReference>
<feature type="domain" description="HTH rpiR-type" evidence="4">
    <location>
        <begin position="7"/>
        <end position="83"/>
    </location>
</feature>
<dbReference type="InterPro" id="IPR047640">
    <property type="entry name" value="RpiR-like"/>
</dbReference>
<dbReference type="Proteomes" id="UP000284751">
    <property type="component" value="Unassembled WGS sequence"/>
</dbReference>
<evidence type="ECO:0000313" key="6">
    <source>
        <dbReference type="EMBL" id="RGQ42410.1"/>
    </source>
</evidence>
<dbReference type="InterPro" id="IPR009057">
    <property type="entry name" value="Homeodomain-like_sf"/>
</dbReference>
<proteinExistence type="predicted"/>
<dbReference type="PANTHER" id="PTHR30514">
    <property type="entry name" value="GLUCOKINASE"/>
    <property type="match status" value="1"/>
</dbReference>
<dbReference type="GO" id="GO:1901135">
    <property type="term" value="P:carbohydrate derivative metabolic process"/>
    <property type="evidence" value="ECO:0007669"/>
    <property type="project" value="InterPro"/>
</dbReference>
<dbReference type="SUPFAM" id="SSF53697">
    <property type="entry name" value="SIS domain"/>
    <property type="match status" value="1"/>
</dbReference>